<evidence type="ECO:0000313" key="4">
    <source>
        <dbReference type="Proteomes" id="UP000859505"/>
    </source>
</evidence>
<protein>
    <submittedName>
        <fullName evidence="1">Uncharacterized protein</fullName>
    </submittedName>
</protein>
<reference evidence="2 3" key="2">
    <citation type="journal article" date="2018" name="PLoS ONE">
        <title>Phenotypic characterization and whole genome analysis of extended-spectrum beta-lactamase-producing bacteria isolated from dogs in Germany.</title>
        <authorList>
            <person name="Boehmer T."/>
            <person name="Vogler A.J."/>
            <person name="Thomas A."/>
            <person name="Sauer S."/>
            <person name="Hergenroether M."/>
            <person name="Straubinger R.K."/>
            <person name="Birdsell D."/>
            <person name="Keim P."/>
            <person name="Sahl J.W."/>
            <person name="Williamson C.H."/>
            <person name="Riehm J.M."/>
        </authorList>
    </citation>
    <scope>NUCLEOTIDE SEQUENCE [LARGE SCALE GENOMIC DNA]</scope>
    <source>
        <strain evidence="2 3">AFG_SD03_1510_Ahy_093</strain>
    </source>
</reference>
<dbReference type="Proteomes" id="UP000253075">
    <property type="component" value="Unassembled WGS sequence"/>
</dbReference>
<reference evidence="3" key="3">
    <citation type="submission" date="2018-02" db="EMBL/GenBank/DDBJ databases">
        <title>Phenotypic characterization and whole genome analysis of multidrug-resistant, extended-spectrum beta-lactamase-producing bacteria isolated from dogs in Germany.</title>
        <authorList>
            <person name="Williamson C."/>
        </authorList>
    </citation>
    <scope>NUCLEOTIDE SEQUENCE [LARGE SCALE GENOMIC DNA]</scope>
    <source>
        <strain evidence="3">AFG_SD03_1510_Ahy_093</strain>
    </source>
</reference>
<dbReference type="EMBL" id="DACTUL010000029">
    <property type="protein sequence ID" value="HAT6345516.1"/>
    <property type="molecule type" value="Genomic_DNA"/>
</dbReference>
<organism evidence="1 4">
    <name type="scientific">Aeromonas hydrophila</name>
    <dbReference type="NCBI Taxonomy" id="644"/>
    <lineage>
        <taxon>Bacteria</taxon>
        <taxon>Pseudomonadati</taxon>
        <taxon>Pseudomonadota</taxon>
        <taxon>Gammaproteobacteria</taxon>
        <taxon>Aeromonadales</taxon>
        <taxon>Aeromonadaceae</taxon>
        <taxon>Aeromonas</taxon>
    </lineage>
</organism>
<accession>A0A1N6ZL26</accession>
<evidence type="ECO:0000313" key="3">
    <source>
        <dbReference type="Proteomes" id="UP000253075"/>
    </source>
</evidence>
<name>A0A1N6ZL26_AERHY</name>
<sequence>MVPNVIVPLLVFVVLFLVGTMAKALPLYQFM</sequence>
<dbReference type="AlphaFoldDB" id="A0A1N6ZL26"/>
<dbReference type="EMBL" id="PUTQ01000031">
    <property type="protein sequence ID" value="RCF45395.1"/>
    <property type="molecule type" value="Genomic_DNA"/>
</dbReference>
<dbReference type="Proteomes" id="UP000859505">
    <property type="component" value="Unassembled WGS sequence"/>
</dbReference>
<reference evidence="1" key="5">
    <citation type="submission" date="2020-01" db="EMBL/GenBank/DDBJ databases">
        <authorList>
            <consortium name="NCBI Pathogen Detection Project"/>
        </authorList>
    </citation>
    <scope>NUCLEOTIDE SEQUENCE</scope>
    <source>
        <strain evidence="1">OLC2673_Aeromonas</strain>
    </source>
</reference>
<reference evidence="2" key="4">
    <citation type="submission" date="2018-02" db="EMBL/GenBank/DDBJ databases">
        <authorList>
            <person name="Williamson C."/>
        </authorList>
    </citation>
    <scope>NUCLEOTIDE SEQUENCE</scope>
    <source>
        <strain evidence="2">AFG_SD03_1510_Ahy_093</strain>
    </source>
</reference>
<comment type="caution">
    <text evidence="1">The sequence shown here is derived from an EMBL/GenBank/DDBJ whole genome shotgun (WGS) entry which is preliminary data.</text>
</comment>
<reference evidence="1" key="1">
    <citation type="journal article" date="2018" name="Genome Biol.">
        <title>SKESA: strategic k-mer extension for scrupulous assemblies.</title>
        <authorList>
            <person name="Souvorov A."/>
            <person name="Agarwala R."/>
            <person name="Lipman D.J."/>
        </authorList>
    </citation>
    <scope>NUCLEOTIDE SEQUENCE</scope>
    <source>
        <strain evidence="1">OLC2673_Aeromonas</strain>
    </source>
</reference>
<proteinExistence type="predicted"/>
<gene>
    <name evidence="2" type="ORF">C6C11_18830</name>
    <name evidence="1" type="ORF">JAJ28_003286</name>
</gene>
<evidence type="ECO:0000313" key="1">
    <source>
        <dbReference type="EMBL" id="HAT6345516.1"/>
    </source>
</evidence>
<evidence type="ECO:0000313" key="2">
    <source>
        <dbReference type="EMBL" id="RCF45395.1"/>
    </source>
</evidence>